<evidence type="ECO:0000313" key="5">
    <source>
        <dbReference type="EMBL" id="MDT2666160.1"/>
    </source>
</evidence>
<name>A0AAJ2IY98_9LACT</name>
<accession>A0AAJ2IY98</accession>
<gene>
    <name evidence="5" type="ORF">P7D34_02790</name>
</gene>
<evidence type="ECO:0000313" key="6">
    <source>
        <dbReference type="Proteomes" id="UP001257962"/>
    </source>
</evidence>
<dbReference type="SMART" id="SM00342">
    <property type="entry name" value="HTH_ARAC"/>
    <property type="match status" value="1"/>
</dbReference>
<dbReference type="PANTHER" id="PTHR47894:SF1">
    <property type="entry name" value="HTH-TYPE TRANSCRIPTIONAL REGULATOR VQSM"/>
    <property type="match status" value="1"/>
</dbReference>
<dbReference type="GO" id="GO:0000976">
    <property type="term" value="F:transcription cis-regulatory region binding"/>
    <property type="evidence" value="ECO:0007669"/>
    <property type="project" value="TreeGrafter"/>
</dbReference>
<reference evidence="5" key="1">
    <citation type="submission" date="2023-03" db="EMBL/GenBank/DDBJ databases">
        <authorList>
            <person name="Shen W."/>
            <person name="Cai J."/>
        </authorList>
    </citation>
    <scope>NUCLEOTIDE SEQUENCE</scope>
    <source>
        <strain evidence="5">Y3</strain>
    </source>
</reference>
<dbReference type="Gene3D" id="1.10.10.60">
    <property type="entry name" value="Homeodomain-like"/>
    <property type="match status" value="1"/>
</dbReference>
<dbReference type="Proteomes" id="UP001257962">
    <property type="component" value="Unassembled WGS sequence"/>
</dbReference>
<dbReference type="GO" id="GO:0003700">
    <property type="term" value="F:DNA-binding transcription factor activity"/>
    <property type="evidence" value="ECO:0007669"/>
    <property type="project" value="InterPro"/>
</dbReference>
<dbReference type="AlphaFoldDB" id="A0AAJ2IY98"/>
<dbReference type="RefSeq" id="WP_165719554.1">
    <property type="nucleotide sequence ID" value="NZ_CP141685.1"/>
</dbReference>
<evidence type="ECO:0000256" key="3">
    <source>
        <dbReference type="ARBA" id="ARBA00023163"/>
    </source>
</evidence>
<dbReference type="SUPFAM" id="SSF46689">
    <property type="entry name" value="Homeodomain-like"/>
    <property type="match status" value="1"/>
</dbReference>
<dbReference type="GO" id="GO:0005829">
    <property type="term" value="C:cytosol"/>
    <property type="evidence" value="ECO:0007669"/>
    <property type="project" value="TreeGrafter"/>
</dbReference>
<sequence length="325" mass="37671">MKIALDRGFQQFLAMNKIDFESLLAEAKIPNLLWQEVLQLDEEQYFHLQEVLSRHLSDEQILMVSNIEKIQLFMPAFFAALSASNGLQALYRFSKYKAIVGPISIDITEKKQIVTVKISPQTSYYKLSYFSVVNELSLILSILRTGSNRFIIPVQVQQPFNLGEKIRDHFNTTLEKSQQVSISFNLNDLEKPFFTTNNTMWQMIKPELERQLQDIKSDKQFLNVVHKELQKLVASGNFSLEILARKLGISTRTLQRKFNKEHTTFKAELQSVQFGMAILFATQENQTMEEIAYLVGYSEVSAFSRAFKKWSGLTLKQYINKKRNK</sequence>
<evidence type="ECO:0000256" key="1">
    <source>
        <dbReference type="ARBA" id="ARBA00023015"/>
    </source>
</evidence>
<keyword evidence="1" id="KW-0805">Transcription regulation</keyword>
<dbReference type="InterPro" id="IPR009057">
    <property type="entry name" value="Homeodomain-like_sf"/>
</dbReference>
<keyword evidence="2" id="KW-0238">DNA-binding</keyword>
<dbReference type="InterPro" id="IPR018060">
    <property type="entry name" value="HTH_AraC"/>
</dbReference>
<keyword evidence="3" id="KW-0804">Transcription</keyword>
<dbReference type="PROSITE" id="PS01124">
    <property type="entry name" value="HTH_ARAC_FAMILY_2"/>
    <property type="match status" value="1"/>
</dbReference>
<dbReference type="Pfam" id="PF12833">
    <property type="entry name" value="HTH_18"/>
    <property type="match status" value="1"/>
</dbReference>
<evidence type="ECO:0000256" key="2">
    <source>
        <dbReference type="ARBA" id="ARBA00023125"/>
    </source>
</evidence>
<proteinExistence type="predicted"/>
<comment type="caution">
    <text evidence="5">The sequence shown here is derived from an EMBL/GenBank/DDBJ whole genome shotgun (WGS) entry which is preliminary data.</text>
</comment>
<protein>
    <submittedName>
        <fullName evidence="5">AraC family transcriptional regulator</fullName>
    </submittedName>
</protein>
<organism evidence="5 6">
    <name type="scientific">Lactococcus petauri</name>
    <dbReference type="NCBI Taxonomy" id="1940789"/>
    <lineage>
        <taxon>Bacteria</taxon>
        <taxon>Bacillati</taxon>
        <taxon>Bacillota</taxon>
        <taxon>Bacilli</taxon>
        <taxon>Lactobacillales</taxon>
        <taxon>Streptococcaceae</taxon>
        <taxon>Lactococcus</taxon>
    </lineage>
</organism>
<evidence type="ECO:0000259" key="4">
    <source>
        <dbReference type="PROSITE" id="PS01124"/>
    </source>
</evidence>
<dbReference type="PANTHER" id="PTHR47894">
    <property type="entry name" value="HTH-TYPE TRANSCRIPTIONAL REGULATOR GADX"/>
    <property type="match status" value="1"/>
</dbReference>
<feature type="domain" description="HTH araC/xylS-type" evidence="4">
    <location>
        <begin position="219"/>
        <end position="321"/>
    </location>
</feature>
<dbReference type="EMBL" id="JARPYC010000002">
    <property type="protein sequence ID" value="MDT2666160.1"/>
    <property type="molecule type" value="Genomic_DNA"/>
</dbReference>